<evidence type="ECO:0000256" key="4">
    <source>
        <dbReference type="ARBA" id="ARBA00022827"/>
    </source>
</evidence>
<dbReference type="InterPro" id="IPR007867">
    <property type="entry name" value="GMC_OxRtase_C"/>
</dbReference>
<dbReference type="PIRSF" id="PIRSF000137">
    <property type="entry name" value="Alcohol_oxidase"/>
    <property type="match status" value="1"/>
</dbReference>
<dbReference type="InterPro" id="IPR012132">
    <property type="entry name" value="GMC_OxRdtase"/>
</dbReference>
<feature type="signal peptide" evidence="6">
    <location>
        <begin position="1"/>
        <end position="22"/>
    </location>
</feature>
<evidence type="ECO:0000256" key="2">
    <source>
        <dbReference type="ARBA" id="ARBA00010790"/>
    </source>
</evidence>
<keyword evidence="6" id="KW-0732">Signal</keyword>
<evidence type="ECO:0000313" key="9">
    <source>
        <dbReference type="Proteomes" id="UP000198287"/>
    </source>
</evidence>
<evidence type="ECO:0000313" key="8">
    <source>
        <dbReference type="EMBL" id="OXA53593.1"/>
    </source>
</evidence>
<proteinExistence type="inferred from homology"/>
<dbReference type="Pfam" id="PF05199">
    <property type="entry name" value="GMC_oxred_C"/>
    <property type="match status" value="1"/>
</dbReference>
<dbReference type="GO" id="GO:0050660">
    <property type="term" value="F:flavin adenine dinucleotide binding"/>
    <property type="evidence" value="ECO:0007669"/>
    <property type="project" value="InterPro"/>
</dbReference>
<dbReference type="GO" id="GO:0016614">
    <property type="term" value="F:oxidoreductase activity, acting on CH-OH group of donors"/>
    <property type="evidence" value="ECO:0007669"/>
    <property type="project" value="InterPro"/>
</dbReference>
<sequence>MQFLKLLPVFLLLLFFDQNTLAAEFEYENCMENNPPEDEDFDFIVVGAGATGAVVANRLSESGNYSVLLLEAGGPPHWSTEIPRRAEETCDQSQWDWNFLSTPQSKAGFGFPNNRIKLYRGKMLGGSSSHNGMYYIRGNSRDYDKWAELVQDDRWNFTNVLPYLKKIETYYGSYYTNSDYRGGTGPLQITEQNFRPLNDEWLAAGAEFGFPINQDQNADQVASFFPSQVNIDQQGRRSSAYEGYLAPARDRTNLKILCNAYVTKVNFADGEDKRVEGVTFIRHWSEVTIKARKEVILSAGAYQTPQLLMLSGIGDATHLREVGITPRIDIPAVGRGLQDHPGVLFGPFILNTRAAIFSTKGDPTWPNALYQLLPSFRPNWPDYDLDEPAALIPYSVTLVINHGLPKSEGVIRLASSNPVNPPEIDVNYFDVDEDLTDMVDMFKLAVTLLEESASFARFGTRLWGGKMGQCAMFEDRSDEYFRCYLRHYARTGHHPSCTARMGKAGDVQNSVVDTNLKVHGVLGLRIADASVFPTITNANIHAPCFMIGEMVADFVLKEWQEGTTPPTDQTTPTIATTLAAHGKSNSLAGFPIVGAALVYFPFLLQVF</sequence>
<feature type="binding site" evidence="5">
    <location>
        <position position="262"/>
    </location>
    <ligand>
        <name>FAD</name>
        <dbReference type="ChEBI" id="CHEBI:57692"/>
    </ligand>
</feature>
<dbReference type="Pfam" id="PF00732">
    <property type="entry name" value="GMC_oxred_N"/>
    <property type="match status" value="1"/>
</dbReference>
<organism evidence="8 9">
    <name type="scientific">Folsomia candida</name>
    <name type="common">Springtail</name>
    <dbReference type="NCBI Taxonomy" id="158441"/>
    <lineage>
        <taxon>Eukaryota</taxon>
        <taxon>Metazoa</taxon>
        <taxon>Ecdysozoa</taxon>
        <taxon>Arthropoda</taxon>
        <taxon>Hexapoda</taxon>
        <taxon>Collembola</taxon>
        <taxon>Entomobryomorpha</taxon>
        <taxon>Isotomoidea</taxon>
        <taxon>Isotomidae</taxon>
        <taxon>Proisotominae</taxon>
        <taxon>Folsomia</taxon>
    </lineage>
</organism>
<dbReference type="OrthoDB" id="269227at2759"/>
<evidence type="ECO:0000256" key="6">
    <source>
        <dbReference type="SAM" id="SignalP"/>
    </source>
</evidence>
<gene>
    <name evidence="8" type="ORF">Fcan01_11592</name>
</gene>
<protein>
    <submittedName>
        <fullName evidence="8">Oxygen-dependent choline dehydrogenase</fullName>
    </submittedName>
</protein>
<dbReference type="PANTHER" id="PTHR11552">
    <property type="entry name" value="GLUCOSE-METHANOL-CHOLINE GMC OXIDOREDUCTASE"/>
    <property type="match status" value="1"/>
</dbReference>
<comment type="caution">
    <text evidence="8">The sequence shown here is derived from an EMBL/GenBank/DDBJ whole genome shotgun (WGS) entry which is preliminary data.</text>
</comment>
<dbReference type="AlphaFoldDB" id="A0A226E7K4"/>
<dbReference type="EMBL" id="LNIX01000005">
    <property type="protein sequence ID" value="OXA53593.1"/>
    <property type="molecule type" value="Genomic_DNA"/>
</dbReference>
<dbReference type="InterPro" id="IPR000172">
    <property type="entry name" value="GMC_OxRdtase_N"/>
</dbReference>
<evidence type="ECO:0000256" key="1">
    <source>
        <dbReference type="ARBA" id="ARBA00001974"/>
    </source>
</evidence>
<dbReference type="Gene3D" id="3.30.410.40">
    <property type="match status" value="1"/>
</dbReference>
<comment type="cofactor">
    <cofactor evidence="1 5">
        <name>FAD</name>
        <dbReference type="ChEBI" id="CHEBI:57692"/>
    </cofactor>
</comment>
<keyword evidence="9" id="KW-1185">Reference proteome</keyword>
<accession>A0A226E7K4</accession>
<dbReference type="PROSITE" id="PS00624">
    <property type="entry name" value="GMC_OXRED_2"/>
    <property type="match status" value="1"/>
</dbReference>
<dbReference type="SUPFAM" id="SSF51905">
    <property type="entry name" value="FAD/NAD(P)-binding domain"/>
    <property type="match status" value="1"/>
</dbReference>
<feature type="domain" description="Glucose-methanol-choline oxidoreductase N-terminal" evidence="7">
    <location>
        <begin position="300"/>
        <end position="314"/>
    </location>
</feature>
<dbReference type="PANTHER" id="PTHR11552:SF147">
    <property type="entry name" value="CHOLINE DEHYDROGENASE, MITOCHONDRIAL"/>
    <property type="match status" value="1"/>
</dbReference>
<reference evidence="8 9" key="1">
    <citation type="submission" date="2015-12" db="EMBL/GenBank/DDBJ databases">
        <title>The genome of Folsomia candida.</title>
        <authorList>
            <person name="Faddeeva A."/>
            <person name="Derks M.F."/>
            <person name="Anvar Y."/>
            <person name="Smit S."/>
            <person name="Van Straalen N."/>
            <person name="Roelofs D."/>
        </authorList>
    </citation>
    <scope>NUCLEOTIDE SEQUENCE [LARGE SCALE GENOMIC DNA]</scope>
    <source>
        <strain evidence="8 9">VU population</strain>
        <tissue evidence="8">Whole body</tissue>
    </source>
</reference>
<dbReference type="Gene3D" id="3.50.50.60">
    <property type="entry name" value="FAD/NAD(P)-binding domain"/>
    <property type="match status" value="1"/>
</dbReference>
<dbReference type="SUPFAM" id="SSF54373">
    <property type="entry name" value="FAD-linked reductases, C-terminal domain"/>
    <property type="match status" value="1"/>
</dbReference>
<name>A0A226E7K4_FOLCA</name>
<dbReference type="Proteomes" id="UP000198287">
    <property type="component" value="Unassembled WGS sequence"/>
</dbReference>
<comment type="similarity">
    <text evidence="2">Belongs to the GMC oxidoreductase family.</text>
</comment>
<keyword evidence="4 5" id="KW-0274">FAD</keyword>
<feature type="chain" id="PRO_5013098853" evidence="6">
    <location>
        <begin position="23"/>
        <end position="607"/>
    </location>
</feature>
<evidence type="ECO:0000256" key="5">
    <source>
        <dbReference type="PIRSR" id="PIRSR000137-2"/>
    </source>
</evidence>
<keyword evidence="3" id="KW-0285">Flavoprotein</keyword>
<dbReference type="InterPro" id="IPR036188">
    <property type="entry name" value="FAD/NAD-bd_sf"/>
</dbReference>
<dbReference type="OMA" id="GHFMTIS"/>
<evidence type="ECO:0000256" key="3">
    <source>
        <dbReference type="ARBA" id="ARBA00022630"/>
    </source>
</evidence>
<evidence type="ECO:0000259" key="7">
    <source>
        <dbReference type="PROSITE" id="PS00624"/>
    </source>
</evidence>